<reference evidence="3" key="1">
    <citation type="submission" date="2016-10" db="EMBL/GenBank/DDBJ databases">
        <authorList>
            <person name="Varghese N."/>
            <person name="Submissions S."/>
        </authorList>
    </citation>
    <scope>NUCLEOTIDE SEQUENCE [LARGE SCALE GENOMIC DNA]</scope>
    <source>
        <strain evidence="3">CGMCC 1.3431</strain>
    </source>
</reference>
<dbReference type="Pfam" id="PF04324">
    <property type="entry name" value="Fer2_BFD"/>
    <property type="match status" value="1"/>
</dbReference>
<dbReference type="EMBL" id="FMTS01000001">
    <property type="protein sequence ID" value="SCW45431.1"/>
    <property type="molecule type" value="Genomic_DNA"/>
</dbReference>
<evidence type="ECO:0000313" key="2">
    <source>
        <dbReference type="EMBL" id="SCW45431.1"/>
    </source>
</evidence>
<dbReference type="AlphaFoldDB" id="A0A1G4QLZ3"/>
<organism evidence="2 3">
    <name type="scientific">Asticcacaulis taihuensis</name>
    <dbReference type="NCBI Taxonomy" id="260084"/>
    <lineage>
        <taxon>Bacteria</taxon>
        <taxon>Pseudomonadati</taxon>
        <taxon>Pseudomonadota</taxon>
        <taxon>Alphaproteobacteria</taxon>
        <taxon>Caulobacterales</taxon>
        <taxon>Caulobacteraceae</taxon>
        <taxon>Asticcacaulis</taxon>
    </lineage>
</organism>
<dbReference type="STRING" id="260084.SAMN02927928_1345"/>
<dbReference type="InterPro" id="IPR007419">
    <property type="entry name" value="BFD-like_2Fe2S-bd_dom"/>
</dbReference>
<sequence length="61" mass="6739">MYVCNCNAIRERDAHAAIESGACTVKAVFDHCQTRPQCAKCVCDIREMIDNAQITMSMAAE</sequence>
<dbReference type="OrthoDB" id="7428628at2"/>
<proteinExistence type="predicted"/>
<accession>A0A1G4QLZ3</accession>
<dbReference type="Gene3D" id="1.10.10.1100">
    <property type="entry name" value="BFD-like [2Fe-2S]-binding domain"/>
    <property type="match status" value="1"/>
</dbReference>
<gene>
    <name evidence="2" type="ORF">SAMN02927928_1345</name>
</gene>
<protein>
    <submittedName>
        <fullName evidence="2">Bacterioferritin-associated ferredoxin</fullName>
    </submittedName>
</protein>
<evidence type="ECO:0000313" key="3">
    <source>
        <dbReference type="Proteomes" id="UP000199150"/>
    </source>
</evidence>
<dbReference type="InterPro" id="IPR041854">
    <property type="entry name" value="BFD-like_2Fe2S-bd_dom_sf"/>
</dbReference>
<feature type="domain" description="BFD-like [2Fe-2S]-binding" evidence="1">
    <location>
        <begin position="2"/>
        <end position="50"/>
    </location>
</feature>
<dbReference type="Proteomes" id="UP000199150">
    <property type="component" value="Unassembled WGS sequence"/>
</dbReference>
<keyword evidence="3" id="KW-1185">Reference proteome</keyword>
<name>A0A1G4QLZ3_9CAUL</name>
<dbReference type="RefSeq" id="WP_090645207.1">
    <property type="nucleotide sequence ID" value="NZ_CBCRYE010000001.1"/>
</dbReference>
<evidence type="ECO:0000259" key="1">
    <source>
        <dbReference type="Pfam" id="PF04324"/>
    </source>
</evidence>